<gene>
    <name evidence="1" type="ORF">ENO26_11140</name>
</gene>
<protein>
    <submittedName>
        <fullName evidence="1">Uncharacterized protein</fullName>
    </submittedName>
</protein>
<sequence length="158" mass="18528">MLKTFSEASIVDLLYKKLTSVGLAVCKNCKVLGYEIDVLVFENDGSRPIIHVFEVKTRVKPRLIRQLYRRIPFSDYIYVVVPYNLLTSIYRKIDRMFGIVVYYNDDFYVVKPSEFLNNGRNVYELMMKTSELSFCNMMQANCADSINSLYSHYRTISH</sequence>
<evidence type="ECO:0000313" key="1">
    <source>
        <dbReference type="EMBL" id="HEM68090.1"/>
    </source>
</evidence>
<dbReference type="EMBL" id="DSEU01000079">
    <property type="protein sequence ID" value="HEM68090.1"/>
    <property type="molecule type" value="Genomic_DNA"/>
</dbReference>
<accession>A0A7J2U5H6</accession>
<reference evidence="1" key="1">
    <citation type="journal article" date="2020" name="mSystems">
        <title>Genome- and Community-Level Interaction Insights into Carbon Utilization and Element Cycling Functions of Hydrothermarchaeota in Hydrothermal Sediment.</title>
        <authorList>
            <person name="Zhou Z."/>
            <person name="Liu Y."/>
            <person name="Xu W."/>
            <person name="Pan J."/>
            <person name="Luo Z.H."/>
            <person name="Li M."/>
        </authorList>
    </citation>
    <scope>NUCLEOTIDE SEQUENCE [LARGE SCALE GENOMIC DNA]</scope>
    <source>
        <strain evidence="1">SpSt-125</strain>
    </source>
</reference>
<organism evidence="1">
    <name type="scientific">Ignisphaera aggregans</name>
    <dbReference type="NCBI Taxonomy" id="334771"/>
    <lineage>
        <taxon>Archaea</taxon>
        <taxon>Thermoproteota</taxon>
        <taxon>Thermoprotei</taxon>
        <taxon>Desulfurococcales</taxon>
        <taxon>Desulfurococcaceae</taxon>
        <taxon>Ignisphaera</taxon>
    </lineage>
</organism>
<dbReference type="AlphaFoldDB" id="A0A7J2U5H6"/>
<name>A0A7J2U5H6_9CREN</name>
<proteinExistence type="predicted"/>
<comment type="caution">
    <text evidence="1">The sequence shown here is derived from an EMBL/GenBank/DDBJ whole genome shotgun (WGS) entry which is preliminary data.</text>
</comment>